<evidence type="ECO:0000256" key="2">
    <source>
        <dbReference type="ARBA" id="ARBA00004173"/>
    </source>
</evidence>
<evidence type="ECO:0000256" key="3">
    <source>
        <dbReference type="ARBA" id="ARBA00009493"/>
    </source>
</evidence>
<evidence type="ECO:0000256" key="4">
    <source>
        <dbReference type="ARBA" id="ARBA00022478"/>
    </source>
</evidence>
<reference evidence="14" key="1">
    <citation type="journal article" date="2020" name="Stud. Mycol.">
        <title>101 Dothideomycetes genomes: a test case for predicting lifestyles and emergence of pathogens.</title>
        <authorList>
            <person name="Haridas S."/>
            <person name="Albert R."/>
            <person name="Binder M."/>
            <person name="Bloem J."/>
            <person name="Labutti K."/>
            <person name="Salamov A."/>
            <person name="Andreopoulos B."/>
            <person name="Baker S."/>
            <person name="Barry K."/>
            <person name="Bills G."/>
            <person name="Bluhm B."/>
            <person name="Cannon C."/>
            <person name="Castanera R."/>
            <person name="Culley D."/>
            <person name="Daum C."/>
            <person name="Ezra D."/>
            <person name="Gonzalez J."/>
            <person name="Henrissat B."/>
            <person name="Kuo A."/>
            <person name="Liang C."/>
            <person name="Lipzen A."/>
            <person name="Lutzoni F."/>
            <person name="Magnuson J."/>
            <person name="Mondo S."/>
            <person name="Nolan M."/>
            <person name="Ohm R."/>
            <person name="Pangilinan J."/>
            <person name="Park H.-J."/>
            <person name="Ramirez L."/>
            <person name="Alfaro M."/>
            <person name="Sun H."/>
            <person name="Tritt A."/>
            <person name="Yoshinaga Y."/>
            <person name="Zwiers L.-H."/>
            <person name="Turgeon B."/>
            <person name="Goodwin S."/>
            <person name="Spatafora J."/>
            <person name="Crous P."/>
            <person name="Grigoriev I."/>
        </authorList>
    </citation>
    <scope>NUCLEOTIDE SEQUENCE</scope>
    <source>
        <strain evidence="14">CBS 109.77</strain>
    </source>
</reference>
<dbReference type="FunFam" id="1.10.287.280:FF:000001">
    <property type="entry name" value="DNA-directed RNA polymerase"/>
    <property type="match status" value="1"/>
</dbReference>
<evidence type="ECO:0000256" key="9">
    <source>
        <dbReference type="ARBA" id="ARBA00023163"/>
    </source>
</evidence>
<proteinExistence type="inferred from homology"/>
<evidence type="ECO:0000256" key="12">
    <source>
        <dbReference type="SAM" id="MobiDB-lite"/>
    </source>
</evidence>
<dbReference type="PROSITE" id="PS00900">
    <property type="entry name" value="RNA_POL_PHAGE_1"/>
    <property type="match status" value="1"/>
</dbReference>
<accession>A0A6A6WY70</accession>
<dbReference type="Pfam" id="PF00940">
    <property type="entry name" value="RNA_pol"/>
    <property type="match status" value="1"/>
</dbReference>
<feature type="region of interest" description="Disordered" evidence="12">
    <location>
        <begin position="1345"/>
        <end position="1384"/>
    </location>
</feature>
<keyword evidence="4 11" id="KW-0240">DNA-directed RNA polymerase</keyword>
<dbReference type="OrthoDB" id="276422at2759"/>
<comment type="similarity">
    <text evidence="3 11">Belongs to the phage and mitochondrial RNA polymerase family.</text>
</comment>
<name>A0A6A6WY70_9PLEO</name>
<dbReference type="GO" id="GO:0034245">
    <property type="term" value="C:mitochondrial DNA-directed RNA polymerase complex"/>
    <property type="evidence" value="ECO:0007669"/>
    <property type="project" value="TreeGrafter"/>
</dbReference>
<dbReference type="FunFam" id="1.10.150.20:FF:000041">
    <property type="entry name" value="DNA-directed RNA polymerase"/>
    <property type="match status" value="1"/>
</dbReference>
<dbReference type="SUPFAM" id="SSF56672">
    <property type="entry name" value="DNA/RNA polymerases"/>
    <property type="match status" value="1"/>
</dbReference>
<evidence type="ECO:0000256" key="10">
    <source>
        <dbReference type="ARBA" id="ARBA00048552"/>
    </source>
</evidence>
<keyword evidence="8" id="KW-0496">Mitochondrion</keyword>
<dbReference type="PROSITE" id="PS00489">
    <property type="entry name" value="RNA_POL_PHAGE_2"/>
    <property type="match status" value="1"/>
</dbReference>
<dbReference type="GO" id="GO:0003899">
    <property type="term" value="F:DNA-directed RNA polymerase activity"/>
    <property type="evidence" value="ECO:0007669"/>
    <property type="project" value="UniProtKB-EC"/>
</dbReference>
<dbReference type="PANTHER" id="PTHR10102">
    <property type="entry name" value="DNA-DIRECTED RNA POLYMERASE, MITOCHONDRIAL"/>
    <property type="match status" value="1"/>
</dbReference>
<dbReference type="EMBL" id="MU002179">
    <property type="protein sequence ID" value="KAF2788881.1"/>
    <property type="molecule type" value="Genomic_DNA"/>
</dbReference>
<evidence type="ECO:0000256" key="1">
    <source>
        <dbReference type="ARBA" id="ARBA00004026"/>
    </source>
</evidence>
<keyword evidence="15" id="KW-1185">Reference proteome</keyword>
<keyword evidence="9 11" id="KW-0804">Transcription</keyword>
<evidence type="ECO:0000313" key="15">
    <source>
        <dbReference type="Proteomes" id="UP000799757"/>
    </source>
</evidence>
<protein>
    <recommendedName>
        <fullName evidence="11">DNA-directed RNA polymerase</fullName>
        <ecNumber evidence="11">2.7.7.6</ecNumber>
    </recommendedName>
</protein>
<dbReference type="Gene3D" id="1.10.287.280">
    <property type="match status" value="1"/>
</dbReference>
<evidence type="ECO:0000256" key="8">
    <source>
        <dbReference type="ARBA" id="ARBA00023128"/>
    </source>
</evidence>
<dbReference type="InterPro" id="IPR043502">
    <property type="entry name" value="DNA/RNA_pol_sf"/>
</dbReference>
<evidence type="ECO:0000313" key="14">
    <source>
        <dbReference type="EMBL" id="KAF2788881.1"/>
    </source>
</evidence>
<keyword evidence="7" id="KW-0809">Transit peptide</keyword>
<dbReference type="Pfam" id="PF14700">
    <property type="entry name" value="RPOL_N"/>
    <property type="match status" value="1"/>
</dbReference>
<feature type="domain" description="DNA-directed RNA polymerase N-terminal" evidence="13">
    <location>
        <begin position="368"/>
        <end position="697"/>
    </location>
</feature>
<evidence type="ECO:0000256" key="7">
    <source>
        <dbReference type="ARBA" id="ARBA00022946"/>
    </source>
</evidence>
<gene>
    <name evidence="14" type="ORF">K505DRAFT_328623</name>
</gene>
<evidence type="ECO:0000259" key="13">
    <source>
        <dbReference type="SMART" id="SM01311"/>
    </source>
</evidence>
<dbReference type="GO" id="GO:0001018">
    <property type="term" value="F:mitochondrial promoter sequence-specific DNA binding"/>
    <property type="evidence" value="ECO:0007669"/>
    <property type="project" value="TreeGrafter"/>
</dbReference>
<dbReference type="Gene3D" id="1.10.150.20">
    <property type="entry name" value="5' to 3' exonuclease, C-terminal subdomain"/>
    <property type="match status" value="1"/>
</dbReference>
<evidence type="ECO:0000256" key="11">
    <source>
        <dbReference type="RuleBase" id="RU003805"/>
    </source>
</evidence>
<dbReference type="Gene3D" id="1.10.1320.10">
    <property type="entry name" value="DNA-directed RNA polymerase, N-terminal domain"/>
    <property type="match status" value="1"/>
</dbReference>
<comment type="function">
    <text evidence="1 11">DNA-dependent RNA polymerase catalyzes the transcription of DNA into RNA using the four ribonucleoside triphosphates as substrates.</text>
</comment>
<comment type="subcellular location">
    <subcellularLocation>
        <location evidence="2">Mitochondrion</location>
    </subcellularLocation>
</comment>
<dbReference type="PANTHER" id="PTHR10102:SF0">
    <property type="entry name" value="DNA-DIRECTED RNA POLYMERASE, MITOCHONDRIAL"/>
    <property type="match status" value="1"/>
</dbReference>
<dbReference type="InterPro" id="IPR046950">
    <property type="entry name" value="DNA-dir_Rpol_C_phage-type"/>
</dbReference>
<dbReference type="InterPro" id="IPR002092">
    <property type="entry name" value="DNA-dir_Rpol_phage-type"/>
</dbReference>
<evidence type="ECO:0000256" key="6">
    <source>
        <dbReference type="ARBA" id="ARBA00022695"/>
    </source>
</evidence>
<evidence type="ECO:0000256" key="5">
    <source>
        <dbReference type="ARBA" id="ARBA00022679"/>
    </source>
</evidence>
<organism evidence="14 15">
    <name type="scientific">Melanomma pulvis-pyrius CBS 109.77</name>
    <dbReference type="NCBI Taxonomy" id="1314802"/>
    <lineage>
        <taxon>Eukaryota</taxon>
        <taxon>Fungi</taxon>
        <taxon>Dikarya</taxon>
        <taxon>Ascomycota</taxon>
        <taxon>Pezizomycotina</taxon>
        <taxon>Dothideomycetes</taxon>
        <taxon>Pleosporomycetidae</taxon>
        <taxon>Pleosporales</taxon>
        <taxon>Melanommataceae</taxon>
        <taxon>Melanomma</taxon>
    </lineage>
</organism>
<dbReference type="SMART" id="SM01311">
    <property type="entry name" value="RPOL_N"/>
    <property type="match status" value="1"/>
</dbReference>
<keyword evidence="6 11" id="KW-0548">Nucleotidyltransferase</keyword>
<dbReference type="GO" id="GO:0006390">
    <property type="term" value="P:mitochondrial transcription"/>
    <property type="evidence" value="ECO:0007669"/>
    <property type="project" value="TreeGrafter"/>
</dbReference>
<dbReference type="EC" id="2.7.7.6" evidence="11"/>
<sequence length="1419" mass="157734">MLARAARRKLRRDAFASPDLKFSGQLTLPWLCPAQMRWAASVGTITHDVARKPKLPTSPRHESTRSLATAADLQPTQFAPYPPPQVPQSSLNGFSPPWAPSVPHSDLARLTPWDPSKPLVIHDSLSTATPCGPVRYGIGGDPIELHQNLHACVRVGRLDRAMAIVQRLTDMYSPSAPEVVDAHNVFLKAKLEAALQNPLADSMADIEEWYRTRMVQKALEPNAQTFITLLRASLTLQEPGLQEESIRKYLAQARDCGPDVLDEVNGSPEYTDTEWETLIKAQPDLFEEPPTVEETQEIQMSTPAGRASLIRHGLLPDPALALKSVSQKGLGLDTIKQALNQFEQGEGVPYPHEMPGSPEEKDKAWAYMRQIRLESDSTKAAVDRWKAEDTKLKEMGIHGVLQSKPIQALMWNWYSALLPVLEKEIQMTKDVMSAPSANNASDHRHIYGPYLEQCSAEKLAALTISKVITSCARGGPRDDATSLKISVLSVGIGRDIENEINLSVEQRTGKFVRSQRNRTRKDLLKRLRKITKAKALLASQSSGPVVEAPSDAMTQAEFPLHIKTKIGAIALEKLLQAATITVTAEDPKTGKQLFSTQPAFHHHTGFHQGKRIGWISPHHEIMTKLRGESVHGIAMVKLPMLIEPKPWTAFDEGGYYTMREFAVRTKVGDNAQTAYAHSAITHGDMEKVLAGLDVLGKVPWVINSDVYRVAAEAWNRGEGVGKLVPEKFSLTRPSEPAADASPAERKQWLKDMKEYENAMGGFHSQRCFQNFQLEVARAFIHEKNIYFPHSVDFRGRAYPVPPLLNHIGADLSRGLLKFGNGKELGAVGLQWLKIHLANLYGFDKASLRDREKFAMTNLNEIYDSATNPLGGRRWWTKAEDPWQCLACCIELKNALDSPDPTRYVSNLPIHQDGTCNGLQHYAALGGDQAGASQVNLEPADKPQDIYSGVAELVQEMIAKDAADGNAMAQFMNGKVTRKVVKRTVMTNVYGVTFMGAKLQVFDELRDMFPNFQGTEGVPQLTRVAMYIVTKIFKALGKIFNGAQEIQYWLGECGDRITTSISPEQIKKIRDLTAGKAPTYDPKYKTPKKMTSGKVASMNKALGAYKTSIIWTTPLKMPVVQPYRKDSLQTIKTSLQSISVTRRSSTGVVDRRKQLQAFPPNFIHSLDATHMLLSALKCNEMGLDFAAVHDSFWTHAADIPNLNIILRDAFVRMHSEDIMGRLGAEFKARYAGSMYCAHIIGSSKVAMEITAWRRSYREKRGLKLQGRFGAAPVEEITLEAERQELLNSENEEDRQKGQEMVTPTSIWLAAKDPLSMSSFRLALLGDTQQQSSSKLESLKEKVLGAEAEAMRSEDDASVTLSGPAEEKEESSKRAKKGKSASTRSAAVSRIQVWLPLTFPPVPKKGDWDVKRLRESKYFFS</sequence>
<keyword evidence="5 11" id="KW-0808">Transferase</keyword>
<dbReference type="Proteomes" id="UP000799757">
    <property type="component" value="Unassembled WGS sequence"/>
</dbReference>
<comment type="catalytic activity">
    <reaction evidence="10 11">
        <text>RNA(n) + a ribonucleoside 5'-triphosphate = RNA(n+1) + diphosphate</text>
        <dbReference type="Rhea" id="RHEA:21248"/>
        <dbReference type="Rhea" id="RHEA-COMP:14527"/>
        <dbReference type="Rhea" id="RHEA-COMP:17342"/>
        <dbReference type="ChEBI" id="CHEBI:33019"/>
        <dbReference type="ChEBI" id="CHEBI:61557"/>
        <dbReference type="ChEBI" id="CHEBI:140395"/>
        <dbReference type="EC" id="2.7.7.6"/>
    </reaction>
</comment>
<dbReference type="InterPro" id="IPR029262">
    <property type="entry name" value="RPOL_N"/>
</dbReference>
<dbReference type="InterPro" id="IPR037159">
    <property type="entry name" value="RNA_POL_N_sf"/>
</dbReference>